<feature type="transmembrane region" description="Helical" evidence="6">
    <location>
        <begin position="469"/>
        <end position="488"/>
    </location>
</feature>
<organism evidence="8 9">
    <name type="scientific">Candidatus Similichlamydia laticola</name>
    <dbReference type="NCBI Taxonomy" id="2170265"/>
    <lineage>
        <taxon>Bacteria</taxon>
        <taxon>Pseudomonadati</taxon>
        <taxon>Chlamydiota</taxon>
        <taxon>Chlamydiia</taxon>
        <taxon>Parachlamydiales</taxon>
        <taxon>Candidatus Parilichlamydiaceae</taxon>
        <taxon>Candidatus Similichlamydia</taxon>
    </lineage>
</organism>
<reference evidence="8 9" key="1">
    <citation type="submission" date="2018-07" db="EMBL/GenBank/DDBJ databases">
        <title>Comparative genomics of the Candidatus Parilichlamydiaceae reveals evidence of convergent evolution and genome reduction in the phylum Chlamydiae.</title>
        <authorList>
            <person name="Taylor-Brown A."/>
            <person name="Polkinghorne A."/>
        </authorList>
    </citation>
    <scope>NUCLEOTIDE SEQUENCE [LARGE SCALE GENOMIC DNA]</scope>
    <source>
        <strain evidence="8 9">Hat2</strain>
    </source>
</reference>
<protein>
    <submittedName>
        <fullName evidence="8">ComEC/Rec2-related protein</fullName>
    </submittedName>
</protein>
<dbReference type="PANTHER" id="PTHR30619:SF7">
    <property type="entry name" value="BETA-LACTAMASE DOMAIN PROTEIN"/>
    <property type="match status" value="1"/>
</dbReference>
<keyword evidence="2" id="KW-1003">Cell membrane</keyword>
<evidence type="ECO:0000256" key="6">
    <source>
        <dbReference type="SAM" id="Phobius"/>
    </source>
</evidence>
<dbReference type="InterPro" id="IPR004477">
    <property type="entry name" value="ComEC_N"/>
</dbReference>
<dbReference type="PANTHER" id="PTHR30619">
    <property type="entry name" value="DNA INTERNALIZATION/COMPETENCE PROTEIN COMEC/REC2"/>
    <property type="match status" value="1"/>
</dbReference>
<evidence type="ECO:0000256" key="3">
    <source>
        <dbReference type="ARBA" id="ARBA00022692"/>
    </source>
</evidence>
<feature type="transmembrane region" description="Helical" evidence="6">
    <location>
        <begin position="438"/>
        <end position="457"/>
    </location>
</feature>
<evidence type="ECO:0000259" key="7">
    <source>
        <dbReference type="Pfam" id="PF03772"/>
    </source>
</evidence>
<feature type="transmembrane region" description="Helical" evidence="6">
    <location>
        <begin position="405"/>
        <end position="426"/>
    </location>
</feature>
<keyword evidence="9" id="KW-1185">Reference proteome</keyword>
<evidence type="ECO:0000256" key="4">
    <source>
        <dbReference type="ARBA" id="ARBA00022989"/>
    </source>
</evidence>
<evidence type="ECO:0000313" key="9">
    <source>
        <dbReference type="Proteomes" id="UP000253816"/>
    </source>
</evidence>
<evidence type="ECO:0000256" key="5">
    <source>
        <dbReference type="ARBA" id="ARBA00023136"/>
    </source>
</evidence>
<dbReference type="InterPro" id="IPR052159">
    <property type="entry name" value="Competence_DNA_uptake"/>
</dbReference>
<feature type="transmembrane region" description="Helical" evidence="6">
    <location>
        <begin position="266"/>
        <end position="287"/>
    </location>
</feature>
<evidence type="ECO:0000256" key="2">
    <source>
        <dbReference type="ARBA" id="ARBA00022475"/>
    </source>
</evidence>
<dbReference type="AlphaFoldDB" id="A0A369KA20"/>
<dbReference type="EMBL" id="QQBG01000016">
    <property type="protein sequence ID" value="RDB31441.1"/>
    <property type="molecule type" value="Genomic_DNA"/>
</dbReference>
<evidence type="ECO:0000256" key="1">
    <source>
        <dbReference type="ARBA" id="ARBA00004651"/>
    </source>
</evidence>
<dbReference type="OrthoDB" id="9761531at2"/>
<feature type="transmembrane region" description="Helical" evidence="6">
    <location>
        <begin position="378"/>
        <end position="399"/>
    </location>
</feature>
<keyword evidence="3 6" id="KW-0812">Transmembrane</keyword>
<feature type="transmembrane region" description="Helical" evidence="6">
    <location>
        <begin position="20"/>
        <end position="48"/>
    </location>
</feature>
<dbReference type="Pfam" id="PF03772">
    <property type="entry name" value="Competence"/>
    <property type="match status" value="1"/>
</dbReference>
<dbReference type="GO" id="GO:0005886">
    <property type="term" value="C:plasma membrane"/>
    <property type="evidence" value="ECO:0007669"/>
    <property type="project" value="UniProtKB-SubCell"/>
</dbReference>
<feature type="domain" description="ComEC/Rec2-related protein" evidence="7">
    <location>
        <begin position="231"/>
        <end position="486"/>
    </location>
</feature>
<keyword evidence="4 6" id="KW-1133">Transmembrane helix</keyword>
<name>A0A369KA20_9BACT</name>
<keyword evidence="5 6" id="KW-0472">Membrane</keyword>
<comment type="subcellular location">
    <subcellularLocation>
        <location evidence="1">Cell membrane</location>
        <topology evidence="1">Multi-pass membrane protein</topology>
    </subcellularLocation>
</comment>
<gene>
    <name evidence="8" type="ORF">HAT2_00454</name>
</gene>
<evidence type="ECO:0000313" key="8">
    <source>
        <dbReference type="EMBL" id="RDB31441.1"/>
    </source>
</evidence>
<dbReference type="NCBIfam" id="TIGR00360">
    <property type="entry name" value="ComEC_N-term"/>
    <property type="match status" value="1"/>
</dbReference>
<proteinExistence type="predicted"/>
<accession>A0A369KA20</accession>
<feature type="transmembrane region" description="Helical" evidence="6">
    <location>
        <begin position="236"/>
        <end position="260"/>
    </location>
</feature>
<comment type="caution">
    <text evidence="8">The sequence shown here is derived from an EMBL/GenBank/DDBJ whole genome shotgun (WGS) entry which is preliminary data.</text>
</comment>
<dbReference type="Proteomes" id="UP000253816">
    <property type="component" value="Unassembled WGS sequence"/>
</dbReference>
<sequence>MPTLTQLRDAYLLWTGLTIVFFLLGLASSSCFDLCTNIGLSLITFHLLNKSLNLFFPKKIKYLFYFLLFLLFLHHTSTTLSSHKNAPKELPLGEGSELSCLFFPKEAHLTHKKGLWRVEGWIYLPDSKGHRFWTRCVLPNEKILNLPNQAGPWRLSGKFYRSFLDQIRVDPKTLSLQPTEVSSLITIFFTRWAIARCLWMERVEQHLQKACPSLKISCLIETFLFGKTPQQNMKRLFAFAGLSHILVVSGLHFSCVVQSFHFFFRIIPYCPLRFLLQFLFYTLYFFLIGPRAPALRAFLSALLSSYAKIIEHPPNEFQVYGFTLTCSACLDPCSVLSLSYQFSYLAVGSLLLFRTLYRSPPSGSSKFKRVMHRLEEKGAQNLWITLVLLPLQTTFWGTFPSLAPIIGILFNDLMTWIIQLAGIGVLLSTISPLWASKLFFSFLGVVLDAAIELLWWAELNLYQIELPVLFKNNLLIFSKCCFAALLLIGDRESKRHHLLFLCKHLTQRNTQPRMPARFGK</sequence>